<keyword evidence="2" id="KW-0472">Membrane</keyword>
<dbReference type="KEGG" id="dfa:DFA_11242"/>
<feature type="transmembrane region" description="Helical" evidence="2">
    <location>
        <begin position="633"/>
        <end position="654"/>
    </location>
</feature>
<sequence>MVDSYPNNNNNNNQKEEEGENNDNPGELKDSTEYLINEEEESVEEEFKSPLVQKKSSVSEITHNTNNNNNDNDNNNNDSREDKNTTTIIENNITPIPSITTTNTNENGNNDDDKDKVEKIDTPSTKRLKASQSSLGSSKIIHSVEISINELNSLSHSHASSSSLTDSTSSNEMKDVKGEEGEGEGDEEEEEYNTSAPLSPIINISTTPAENNEITKNNNNNNNINDNSLISSTTTTTSTSINQSTPNNNEDTKKNKSSSKLEEFNEDDEEDNQYLNRNGIIYEPKSTAIEMHYDEPVRKKDTYDVDKYLDYRNDHLPGRSSGTTTPGGDNNDNDKDDDTTFSATRQTIDPELGNINDVYEEQRRGQEAKKKSRWAYFKYLYKKNEYRWDIKNNVRFYLAAQFITRIGFVAKFFLYLTLGLISMVAAVDKKRDPLGPAAAFEELQEMLSSGFIFLLVIGLWCYGCWGVFYVIFDIDQLGRASAGAILKRFGRIFSSGFYFVLGVNAIQVLSHTRGDKEGTEQILTLLYKNIVGKIIVCVLGVTFFVVSIVYLFYFIVPNKFKRELSTERMTRPLYYTSLGFARIGAVGRSMFFGAFGGVLIKAVHDINQGEEGDTTLLGFQGVFRSIAKFNYTLLFFIASLIVVYAFWCLWLVFFRRLPAHKDAKIARQVLGTKINQNFIFNGILLRIQRSGSINLDDIVDDPNLTNKTNEIALKEEEEMKHQEEMNHNNNNNEQNQLSNSSILTSSTTTTPN</sequence>
<dbReference type="Proteomes" id="UP000007797">
    <property type="component" value="Unassembled WGS sequence"/>
</dbReference>
<feature type="transmembrane region" description="Helical" evidence="2">
    <location>
        <begin position="447"/>
        <end position="472"/>
    </location>
</feature>
<feature type="region of interest" description="Disordered" evidence="1">
    <location>
        <begin position="311"/>
        <end position="342"/>
    </location>
</feature>
<feature type="compositionally biased region" description="Low complexity" evidence="1">
    <location>
        <begin position="64"/>
        <end position="77"/>
    </location>
</feature>
<evidence type="ECO:0000256" key="1">
    <source>
        <dbReference type="SAM" id="MobiDB-lite"/>
    </source>
</evidence>
<organism evidence="3 4">
    <name type="scientific">Cavenderia fasciculata</name>
    <name type="common">Slime mold</name>
    <name type="synonym">Dictyostelium fasciculatum</name>
    <dbReference type="NCBI Taxonomy" id="261658"/>
    <lineage>
        <taxon>Eukaryota</taxon>
        <taxon>Amoebozoa</taxon>
        <taxon>Evosea</taxon>
        <taxon>Eumycetozoa</taxon>
        <taxon>Dictyostelia</taxon>
        <taxon>Acytosteliales</taxon>
        <taxon>Cavenderiaceae</taxon>
        <taxon>Cavenderia</taxon>
    </lineage>
</organism>
<feature type="compositionally biased region" description="Low complexity" evidence="1">
    <location>
        <begin position="211"/>
        <end position="249"/>
    </location>
</feature>
<proteinExistence type="predicted"/>
<feature type="region of interest" description="Disordered" evidence="1">
    <location>
        <begin position="1"/>
        <end position="136"/>
    </location>
</feature>
<accession>F4QFM8</accession>
<evidence type="ECO:0008006" key="5">
    <source>
        <dbReference type="Google" id="ProtNLM"/>
    </source>
</evidence>
<dbReference type="GeneID" id="14865373"/>
<dbReference type="PANTHER" id="PTHR23353">
    <property type="entry name" value="RAB-GAP/TBC-RELATED"/>
    <property type="match status" value="1"/>
</dbReference>
<dbReference type="STRING" id="1054147.F4QFM8"/>
<feature type="compositionally biased region" description="Polar residues" evidence="1">
    <location>
        <begin position="193"/>
        <end position="210"/>
    </location>
</feature>
<feature type="compositionally biased region" description="Polar residues" evidence="1">
    <location>
        <begin position="54"/>
        <end position="63"/>
    </location>
</feature>
<feature type="compositionally biased region" description="Acidic residues" evidence="1">
    <location>
        <begin position="181"/>
        <end position="192"/>
    </location>
</feature>
<keyword evidence="2" id="KW-1133">Transmembrane helix</keyword>
<feature type="compositionally biased region" description="Basic and acidic residues" evidence="1">
    <location>
        <begin position="250"/>
        <end position="263"/>
    </location>
</feature>
<feature type="compositionally biased region" description="Low complexity" evidence="1">
    <location>
        <begin position="85"/>
        <end position="108"/>
    </location>
</feature>
<feature type="region of interest" description="Disordered" evidence="1">
    <location>
        <begin position="157"/>
        <end position="279"/>
    </location>
</feature>
<dbReference type="OrthoDB" id="18869at2759"/>
<feature type="region of interest" description="Disordered" evidence="1">
    <location>
        <begin position="718"/>
        <end position="752"/>
    </location>
</feature>
<evidence type="ECO:0000256" key="2">
    <source>
        <dbReference type="SAM" id="Phobius"/>
    </source>
</evidence>
<evidence type="ECO:0000313" key="3">
    <source>
        <dbReference type="EMBL" id="EGG13481.1"/>
    </source>
</evidence>
<name>F4QFM8_CACFS</name>
<gene>
    <name evidence="3" type="ORF">DFA_11242</name>
</gene>
<protein>
    <recommendedName>
        <fullName evidence="5">DUF1206 domain-containing protein</fullName>
    </recommendedName>
</protein>
<feature type="transmembrane region" description="Helical" evidence="2">
    <location>
        <begin position="530"/>
        <end position="553"/>
    </location>
</feature>
<reference evidence="4" key="1">
    <citation type="journal article" date="2011" name="Genome Res.">
        <title>Phylogeny-wide analysis of social amoeba genomes highlights ancient origins for complex intercellular communication.</title>
        <authorList>
            <person name="Heidel A.J."/>
            <person name="Lawal H.M."/>
            <person name="Felder M."/>
            <person name="Schilde C."/>
            <person name="Helps N.R."/>
            <person name="Tunggal B."/>
            <person name="Rivero F."/>
            <person name="John U."/>
            <person name="Schleicher M."/>
            <person name="Eichinger L."/>
            <person name="Platzer M."/>
            <person name="Noegel A.A."/>
            <person name="Schaap P."/>
            <person name="Gloeckner G."/>
        </authorList>
    </citation>
    <scope>NUCLEOTIDE SEQUENCE [LARGE SCALE GENOMIC DNA]</scope>
    <source>
        <strain evidence="4">SH3</strain>
    </source>
</reference>
<dbReference type="InterPro" id="IPR053019">
    <property type="entry name" value="GATA_zinc_finger"/>
</dbReference>
<keyword evidence="2" id="KW-0812">Transmembrane</keyword>
<feature type="compositionally biased region" description="Basic and acidic residues" evidence="1">
    <location>
        <begin position="111"/>
        <end position="121"/>
    </location>
</feature>
<dbReference type="EMBL" id="GL883029">
    <property type="protein sequence ID" value="EGG13481.1"/>
    <property type="molecule type" value="Genomic_DNA"/>
</dbReference>
<feature type="compositionally biased region" description="Low complexity" evidence="1">
    <location>
        <begin position="727"/>
        <end position="752"/>
    </location>
</feature>
<evidence type="ECO:0000313" key="4">
    <source>
        <dbReference type="Proteomes" id="UP000007797"/>
    </source>
</evidence>
<feature type="compositionally biased region" description="Low complexity" evidence="1">
    <location>
        <begin position="157"/>
        <end position="170"/>
    </location>
</feature>
<feature type="transmembrane region" description="Helical" evidence="2">
    <location>
        <begin position="573"/>
        <end position="600"/>
    </location>
</feature>
<feature type="compositionally biased region" description="Low complexity" evidence="1">
    <location>
        <begin position="318"/>
        <end position="330"/>
    </location>
</feature>
<feature type="transmembrane region" description="Helical" evidence="2">
    <location>
        <begin position="492"/>
        <end position="510"/>
    </location>
</feature>
<feature type="transmembrane region" description="Helical" evidence="2">
    <location>
        <begin position="408"/>
        <end position="427"/>
    </location>
</feature>
<dbReference type="AlphaFoldDB" id="F4QFM8"/>
<dbReference type="RefSeq" id="XP_004350185.1">
    <property type="nucleotide sequence ID" value="XM_004350135.1"/>
</dbReference>
<keyword evidence="4" id="KW-1185">Reference proteome</keyword>
<dbReference type="PANTHER" id="PTHR23353:SF23">
    <property type="entry name" value="PROTEIN HAIRLESS"/>
    <property type="match status" value="1"/>
</dbReference>